<comment type="function">
    <text evidence="6 8">Binds the lower part of the 30S subunit head. Binds mRNA in the 70S ribosome, positioning it for translation.</text>
</comment>
<evidence type="ECO:0000256" key="8">
    <source>
        <dbReference type="HAMAP-Rule" id="MF_01309"/>
    </source>
</evidence>
<keyword evidence="4 8" id="KW-0689">Ribosomal protein</keyword>
<dbReference type="PROSITE" id="PS50823">
    <property type="entry name" value="KH_TYPE_2"/>
    <property type="match status" value="1"/>
</dbReference>
<feature type="domain" description="KH type-2" evidence="10">
    <location>
        <begin position="39"/>
        <end position="112"/>
    </location>
</feature>
<protein>
    <recommendedName>
        <fullName evidence="7 8">Small ribosomal subunit protein uS3</fullName>
    </recommendedName>
</protein>
<comment type="subunit">
    <text evidence="8">Part of the 30S ribosomal subunit. Forms a tight complex with proteins S10 and S14.</text>
</comment>
<evidence type="ECO:0000256" key="9">
    <source>
        <dbReference type="RuleBase" id="RU003624"/>
    </source>
</evidence>
<dbReference type="InterPro" id="IPR001351">
    <property type="entry name" value="Ribosomal_uS3_C"/>
</dbReference>
<dbReference type="PANTHER" id="PTHR11760:SF19">
    <property type="entry name" value="SMALL RIBOSOMAL SUBUNIT PROTEIN US3C"/>
    <property type="match status" value="1"/>
</dbReference>
<dbReference type="Pfam" id="PF07650">
    <property type="entry name" value="KH_2"/>
    <property type="match status" value="1"/>
</dbReference>
<sequence length="233" mass="26444">MGQKVNPKILRIGIIRTWPSKWFGSGKKYINNLKQDVYVRKYLTNHLREAGVDRVEIERNTNKITINIFTAKPGLIIGRGGAGIENLKNKLHDTFLKTFRLSEIILNITEFDRPNLSAQIVLQQMILDIEKRLPFRRVMKQAISRVERAGALGVKVIIKGRLNGAEIARSEMLTSGKVPLHNLRADIDYSRGVAHTTYGSIGIRIWIYKGEIFNKKEEKEAIVGAIVGEKINK</sequence>
<evidence type="ECO:0000256" key="6">
    <source>
        <dbReference type="ARBA" id="ARBA00024998"/>
    </source>
</evidence>
<evidence type="ECO:0000259" key="10">
    <source>
        <dbReference type="PROSITE" id="PS50823"/>
    </source>
</evidence>
<dbReference type="InterPro" id="IPR036419">
    <property type="entry name" value="Ribosomal_S3_C_sf"/>
</dbReference>
<evidence type="ECO:0000256" key="4">
    <source>
        <dbReference type="ARBA" id="ARBA00022980"/>
    </source>
</evidence>
<organism evidence="11 12">
    <name type="scientific">Candidatus Falkowbacteria bacterium CG1_02_37_44</name>
    <dbReference type="NCBI Taxonomy" id="1805146"/>
    <lineage>
        <taxon>Bacteria</taxon>
        <taxon>Candidatus Falkowiibacteriota</taxon>
    </lineage>
</organism>
<dbReference type="InterPro" id="IPR018280">
    <property type="entry name" value="Ribosomal_uS3_CS"/>
</dbReference>
<dbReference type="HAMAP" id="MF_01309_B">
    <property type="entry name" value="Ribosomal_uS3_B"/>
    <property type="match status" value="1"/>
</dbReference>
<evidence type="ECO:0000256" key="2">
    <source>
        <dbReference type="ARBA" id="ARBA00022730"/>
    </source>
</evidence>
<keyword evidence="2 8" id="KW-0699">rRNA-binding</keyword>
<dbReference type="CDD" id="cd02412">
    <property type="entry name" value="KH-II_30S_S3"/>
    <property type="match status" value="1"/>
</dbReference>
<name>A0A1J4TB80_9BACT</name>
<dbReference type="GO" id="GO:0006412">
    <property type="term" value="P:translation"/>
    <property type="evidence" value="ECO:0007669"/>
    <property type="project" value="UniProtKB-UniRule"/>
</dbReference>
<dbReference type="AlphaFoldDB" id="A0A1J4TB80"/>
<dbReference type="FunFam" id="3.30.300.20:FF:000001">
    <property type="entry name" value="30S ribosomal protein S3"/>
    <property type="match status" value="1"/>
</dbReference>
<dbReference type="Proteomes" id="UP000183192">
    <property type="component" value="Unassembled WGS sequence"/>
</dbReference>
<dbReference type="SUPFAM" id="SSF54821">
    <property type="entry name" value="Ribosomal protein S3 C-terminal domain"/>
    <property type="match status" value="1"/>
</dbReference>
<accession>A0A1J4TB80</accession>
<proteinExistence type="inferred from homology"/>
<dbReference type="GO" id="GO:0022627">
    <property type="term" value="C:cytosolic small ribosomal subunit"/>
    <property type="evidence" value="ECO:0007669"/>
    <property type="project" value="TreeGrafter"/>
</dbReference>
<dbReference type="EMBL" id="MNUU01000006">
    <property type="protein sequence ID" value="OIO08601.1"/>
    <property type="molecule type" value="Genomic_DNA"/>
</dbReference>
<dbReference type="PROSITE" id="PS00548">
    <property type="entry name" value="RIBOSOMAL_S3"/>
    <property type="match status" value="1"/>
</dbReference>
<reference evidence="11 12" key="1">
    <citation type="journal article" date="2016" name="Environ. Microbiol.">
        <title>Genomic resolution of a cold subsurface aquifer community provides metabolic insights for novel microbes adapted to high CO concentrations.</title>
        <authorList>
            <person name="Probst A.J."/>
            <person name="Castelle C.J."/>
            <person name="Singh A."/>
            <person name="Brown C.T."/>
            <person name="Anantharaman K."/>
            <person name="Sharon I."/>
            <person name="Hug L.A."/>
            <person name="Burstein D."/>
            <person name="Emerson J.B."/>
            <person name="Thomas B.C."/>
            <person name="Banfield J.F."/>
        </authorList>
    </citation>
    <scope>NUCLEOTIDE SEQUENCE [LARGE SCALE GENOMIC DNA]</scope>
    <source>
        <strain evidence="11">CG1_02_37_44</strain>
    </source>
</reference>
<dbReference type="SUPFAM" id="SSF54814">
    <property type="entry name" value="Prokaryotic type KH domain (KH-domain type II)"/>
    <property type="match status" value="1"/>
</dbReference>
<evidence type="ECO:0000256" key="7">
    <source>
        <dbReference type="ARBA" id="ARBA00035257"/>
    </source>
</evidence>
<keyword evidence="3 8" id="KW-0694">RNA-binding</keyword>
<dbReference type="InterPro" id="IPR005704">
    <property type="entry name" value="Ribosomal_uS3_bac-typ"/>
</dbReference>
<keyword evidence="5 8" id="KW-0687">Ribonucleoprotein</keyword>
<dbReference type="InterPro" id="IPR015946">
    <property type="entry name" value="KH_dom-like_a/b"/>
</dbReference>
<evidence type="ECO:0000256" key="3">
    <source>
        <dbReference type="ARBA" id="ARBA00022884"/>
    </source>
</evidence>
<evidence type="ECO:0000313" key="11">
    <source>
        <dbReference type="EMBL" id="OIO08601.1"/>
    </source>
</evidence>
<evidence type="ECO:0000256" key="5">
    <source>
        <dbReference type="ARBA" id="ARBA00023274"/>
    </source>
</evidence>
<dbReference type="GO" id="GO:0003729">
    <property type="term" value="F:mRNA binding"/>
    <property type="evidence" value="ECO:0007669"/>
    <property type="project" value="UniProtKB-UniRule"/>
</dbReference>
<gene>
    <name evidence="8" type="primary">rpsC</name>
    <name evidence="11" type="ORF">AUJ27_00490</name>
</gene>
<dbReference type="Gene3D" id="3.30.300.20">
    <property type="match status" value="1"/>
</dbReference>
<dbReference type="InterPro" id="IPR057258">
    <property type="entry name" value="Ribosomal_uS3"/>
</dbReference>
<dbReference type="Pfam" id="PF00189">
    <property type="entry name" value="Ribosomal_S3_C"/>
    <property type="match status" value="1"/>
</dbReference>
<dbReference type="NCBIfam" id="TIGR01009">
    <property type="entry name" value="rpsC_bact"/>
    <property type="match status" value="1"/>
</dbReference>
<evidence type="ECO:0000313" key="12">
    <source>
        <dbReference type="Proteomes" id="UP000183192"/>
    </source>
</evidence>
<dbReference type="STRING" id="1805146.AUJ27_00490"/>
<dbReference type="PANTHER" id="PTHR11760">
    <property type="entry name" value="30S/40S RIBOSOMAL PROTEIN S3"/>
    <property type="match status" value="1"/>
</dbReference>
<comment type="similarity">
    <text evidence="1 8 9">Belongs to the universal ribosomal protein uS3 family.</text>
</comment>
<dbReference type="InterPro" id="IPR009019">
    <property type="entry name" value="KH_sf_prok-type"/>
</dbReference>
<comment type="caution">
    <text evidence="11">The sequence shown here is derived from an EMBL/GenBank/DDBJ whole genome shotgun (WGS) entry which is preliminary data.</text>
</comment>
<dbReference type="Gene3D" id="3.30.1140.32">
    <property type="entry name" value="Ribosomal protein S3, C-terminal domain"/>
    <property type="match status" value="1"/>
</dbReference>
<dbReference type="GO" id="GO:0019843">
    <property type="term" value="F:rRNA binding"/>
    <property type="evidence" value="ECO:0007669"/>
    <property type="project" value="UniProtKB-UniRule"/>
</dbReference>
<evidence type="ECO:0000256" key="1">
    <source>
        <dbReference type="ARBA" id="ARBA00010761"/>
    </source>
</evidence>
<dbReference type="GO" id="GO:0003735">
    <property type="term" value="F:structural constituent of ribosome"/>
    <property type="evidence" value="ECO:0007669"/>
    <property type="project" value="InterPro"/>
</dbReference>
<dbReference type="InterPro" id="IPR004044">
    <property type="entry name" value="KH_dom_type_2"/>
</dbReference>